<comment type="caution">
    <text evidence="1">The sequence shown here is derived from an EMBL/GenBank/DDBJ whole genome shotgun (WGS) entry which is preliminary data.</text>
</comment>
<evidence type="ECO:0000313" key="2">
    <source>
        <dbReference type="Proteomes" id="UP000541470"/>
    </source>
</evidence>
<gene>
    <name evidence="1" type="ORF">HHL25_21590</name>
</gene>
<dbReference type="EMBL" id="JABBGK010000008">
    <property type="protein sequence ID" value="NML76736.1"/>
    <property type="molecule type" value="Genomic_DNA"/>
</dbReference>
<reference evidence="1 2" key="1">
    <citation type="submission" date="2020-04" db="EMBL/GenBank/DDBJ databases">
        <title>Rhizobium sp. S-51 isolated from soil.</title>
        <authorList>
            <person name="Dahal R.H."/>
        </authorList>
    </citation>
    <scope>NUCLEOTIDE SEQUENCE [LARGE SCALE GENOMIC DNA]</scope>
    <source>
        <strain evidence="1 2">S-51</strain>
    </source>
</reference>
<keyword evidence="2" id="KW-1185">Reference proteome</keyword>
<proteinExistence type="predicted"/>
<sequence>MALISSPQVSRFHADRFEECQRALEPAVRELMLTAEAAGWMPEEISAAIAAIADFQMLTLEAGDVIAKLRRHLTD</sequence>
<protein>
    <submittedName>
        <fullName evidence="1">Uncharacterized protein</fullName>
    </submittedName>
</protein>
<accession>A0A7Y0B062</accession>
<name>A0A7Y0B062_9HYPH</name>
<evidence type="ECO:0000313" key="1">
    <source>
        <dbReference type="EMBL" id="NML76736.1"/>
    </source>
</evidence>
<dbReference type="AlphaFoldDB" id="A0A7Y0B062"/>
<dbReference type="RefSeq" id="WP_169595306.1">
    <property type="nucleotide sequence ID" value="NZ_JABBGK010000008.1"/>
</dbReference>
<organism evidence="1 2">
    <name type="scientific">Rhizobium terricola</name>
    <dbReference type="NCBI Taxonomy" id="2728849"/>
    <lineage>
        <taxon>Bacteria</taxon>
        <taxon>Pseudomonadati</taxon>
        <taxon>Pseudomonadota</taxon>
        <taxon>Alphaproteobacteria</taxon>
        <taxon>Hyphomicrobiales</taxon>
        <taxon>Rhizobiaceae</taxon>
        <taxon>Rhizobium/Agrobacterium group</taxon>
        <taxon>Rhizobium</taxon>
    </lineage>
</organism>
<dbReference type="Proteomes" id="UP000541470">
    <property type="component" value="Unassembled WGS sequence"/>
</dbReference>